<dbReference type="HOGENOM" id="CLU_125317_1_0_3"/>
<dbReference type="KEGG" id="scs:Sta7437_3909"/>
<dbReference type="PANTHER" id="PTHR34796:SF1">
    <property type="entry name" value="EXPRESSED PROTEIN"/>
    <property type="match status" value="1"/>
</dbReference>
<dbReference type="AlphaFoldDB" id="K9XXY7"/>
<proteinExistence type="predicted"/>
<dbReference type="InterPro" id="IPR005500">
    <property type="entry name" value="DUF309"/>
</dbReference>
<name>K9XXY7_STAC7</name>
<keyword evidence="2" id="KW-1185">Reference proteome</keyword>
<gene>
    <name evidence="1" type="ordered locus">Sta7437_3909</name>
</gene>
<dbReference type="OrthoDB" id="165483at2"/>
<dbReference type="PATRIC" id="fig|111780.3.peg.4056"/>
<evidence type="ECO:0008006" key="3">
    <source>
        <dbReference type="Google" id="ProtNLM"/>
    </source>
</evidence>
<dbReference type="InterPro" id="IPR023203">
    <property type="entry name" value="TTHA0068_sf"/>
</dbReference>
<protein>
    <recommendedName>
        <fullName evidence="3">DUF309 domain-containing protein</fullName>
    </recommendedName>
</protein>
<organism evidence="1 2">
    <name type="scientific">Stanieria cyanosphaera (strain ATCC 29371 / PCC 7437)</name>
    <dbReference type="NCBI Taxonomy" id="111780"/>
    <lineage>
        <taxon>Bacteria</taxon>
        <taxon>Bacillati</taxon>
        <taxon>Cyanobacteriota</taxon>
        <taxon>Cyanophyceae</taxon>
        <taxon>Pleurocapsales</taxon>
        <taxon>Dermocarpellaceae</taxon>
        <taxon>Stanieria</taxon>
    </lineage>
</organism>
<accession>K9XXY7</accession>
<dbReference type="EMBL" id="CP003653">
    <property type="protein sequence ID" value="AFZ37393.1"/>
    <property type="molecule type" value="Genomic_DNA"/>
</dbReference>
<evidence type="ECO:0000313" key="1">
    <source>
        <dbReference type="EMBL" id="AFZ37393.1"/>
    </source>
</evidence>
<dbReference type="STRING" id="111780.Sta7437_3909"/>
<dbReference type="Pfam" id="PF03745">
    <property type="entry name" value="DUF309"/>
    <property type="match status" value="1"/>
</dbReference>
<dbReference type="eggNOG" id="COG1547">
    <property type="taxonomic scope" value="Bacteria"/>
</dbReference>
<reference evidence="2" key="1">
    <citation type="journal article" date="2013" name="Proc. Natl. Acad. Sci. U.S.A.">
        <title>Improving the coverage of the cyanobacterial phylum using diversity-driven genome sequencing.</title>
        <authorList>
            <person name="Shih P.M."/>
            <person name="Wu D."/>
            <person name="Latifi A."/>
            <person name="Axen S.D."/>
            <person name="Fewer D.P."/>
            <person name="Talla E."/>
            <person name="Calteau A."/>
            <person name="Cai F."/>
            <person name="Tandeau de Marsac N."/>
            <person name="Rippka R."/>
            <person name="Herdman M."/>
            <person name="Sivonen K."/>
            <person name="Coursin T."/>
            <person name="Laurent T."/>
            <person name="Goodwin L."/>
            <person name="Nolan M."/>
            <person name="Davenport K.W."/>
            <person name="Han C.S."/>
            <person name="Rubin E.M."/>
            <person name="Eisen J.A."/>
            <person name="Woyke T."/>
            <person name="Gugger M."/>
            <person name="Kerfeld C.A."/>
        </authorList>
    </citation>
    <scope>NUCLEOTIDE SEQUENCE [LARGE SCALE GENOMIC DNA]</scope>
    <source>
        <strain evidence="2">ATCC 29371 / PCC 7437</strain>
    </source>
</reference>
<evidence type="ECO:0000313" key="2">
    <source>
        <dbReference type="Proteomes" id="UP000010473"/>
    </source>
</evidence>
<sequence length="131" mass="15289">MALQEFWQGIEQFNQQEFYACHDTLEALWLEAVEPDKNFYQGILQIAVACYHLGNQNWRGAVILLGEGIKRLSNYQPIYEEIDVASLIEESSQLLQQLQQIEPEHIQEFTRQLNQTNSNYKLPMIMTINPS</sequence>
<dbReference type="SUPFAM" id="SSF140663">
    <property type="entry name" value="TTHA0068-like"/>
    <property type="match status" value="1"/>
</dbReference>
<dbReference type="PANTHER" id="PTHR34796">
    <property type="entry name" value="EXPRESSED PROTEIN"/>
    <property type="match status" value="1"/>
</dbReference>
<dbReference type="RefSeq" id="WP_015195052.1">
    <property type="nucleotide sequence ID" value="NC_019748.1"/>
</dbReference>
<dbReference type="Gene3D" id="1.10.3450.10">
    <property type="entry name" value="TTHA0068-like"/>
    <property type="match status" value="1"/>
</dbReference>
<dbReference type="Proteomes" id="UP000010473">
    <property type="component" value="Chromosome"/>
</dbReference>